<dbReference type="InterPro" id="IPR020835">
    <property type="entry name" value="Catalase_sf"/>
</dbReference>
<dbReference type="Pfam" id="PF06628">
    <property type="entry name" value="Catalase-rel"/>
    <property type="match status" value="1"/>
</dbReference>
<keyword evidence="7 14" id="KW-0560">Oxidoreductase</keyword>
<dbReference type="KEGG" id="scib:HUG20_05710"/>
<keyword evidence="6 11" id="KW-0479">Metal-binding</keyword>
<dbReference type="PRINTS" id="PR00067">
    <property type="entry name" value="CATALASE"/>
</dbReference>
<dbReference type="SMART" id="SM01060">
    <property type="entry name" value="Catalase"/>
    <property type="match status" value="1"/>
</dbReference>
<evidence type="ECO:0000256" key="2">
    <source>
        <dbReference type="ARBA" id="ARBA00005329"/>
    </source>
</evidence>
<evidence type="ECO:0000256" key="5">
    <source>
        <dbReference type="ARBA" id="ARBA00022617"/>
    </source>
</evidence>
<comment type="similarity">
    <text evidence="2">Belongs to the catalase family.</text>
</comment>
<comment type="cofactor">
    <cofactor evidence="1 11">
        <name>heme</name>
        <dbReference type="ChEBI" id="CHEBI:30413"/>
    </cofactor>
</comment>
<evidence type="ECO:0000256" key="8">
    <source>
        <dbReference type="ARBA" id="ARBA00023004"/>
    </source>
</evidence>
<feature type="compositionally biased region" description="Basic and acidic residues" evidence="12">
    <location>
        <begin position="1"/>
        <end position="14"/>
    </location>
</feature>
<dbReference type="EC" id="1.11.1.6" evidence="3"/>
<keyword evidence="15" id="KW-1185">Reference proteome</keyword>
<keyword evidence="5 11" id="KW-0349">Heme</keyword>
<sequence>MGDNKQDPQQERRIPVRKTAAATGNNHSVRQHKQSHHPAPSYSQTVGKNGPILEQDNILHEKLETFIHEKIVERPLHVKGFGAFGYFETLNSMSEYTKLPFLQQAGQTVPVAVRFSLGASNKGTPDTSRNIRGFSTKFYTDDGIFDLICNHIPVFLLRDPMRFPESIAALSPSPRNNLMDPNLLWRFVASTPESTHFIVRLFSDHGTVKSFRRIPGHSVSTYVWRNSEGKRHYIKYTWIPFDGVEYITSQEAEKLAAINPDYAGEDLFRTIASGEPVEYGLYVQIMDPRDEEQLPFDPLDDTKVWDEEMFPFHPVGKMVLNRNPDNYMEQVEKIAFSPSNLLDGAELSDDKILQGRANIYWDSQRYRIGPRFRKVPVNAQKHWRPADLQTSGEGRYVEGELVRSDIAKQDDFSQAGEFYQSLSQTGKSQLISNLVTALTGVHRDLQVKVIEYLSLASRELGEHVADGLRA</sequence>
<feature type="domain" description="Catalase core" evidence="13">
    <location>
        <begin position="32"/>
        <end position="410"/>
    </location>
</feature>
<dbReference type="InterPro" id="IPR010582">
    <property type="entry name" value="Catalase_immune_responsive"/>
</dbReference>
<keyword evidence="9" id="KW-0376">Hydrogen peroxide</keyword>
<dbReference type="GO" id="GO:0042542">
    <property type="term" value="P:response to hydrogen peroxide"/>
    <property type="evidence" value="ECO:0007669"/>
    <property type="project" value="TreeGrafter"/>
</dbReference>
<keyword evidence="8 11" id="KW-0408">Iron</keyword>
<evidence type="ECO:0000256" key="7">
    <source>
        <dbReference type="ARBA" id="ARBA00023002"/>
    </source>
</evidence>
<evidence type="ECO:0000256" key="1">
    <source>
        <dbReference type="ARBA" id="ARBA00001971"/>
    </source>
</evidence>
<proteinExistence type="inferred from homology"/>
<dbReference type="InterPro" id="IPR024711">
    <property type="entry name" value="Catalase_clade1/3"/>
</dbReference>
<dbReference type="RefSeq" id="WP_200089063.1">
    <property type="nucleotide sequence ID" value="NZ_CP054706.1"/>
</dbReference>
<feature type="region of interest" description="Disordered" evidence="12">
    <location>
        <begin position="1"/>
        <end position="50"/>
    </location>
</feature>
<dbReference type="AlphaFoldDB" id="A0A7T6ZAH5"/>
<feature type="binding site" description="axial binding residue" evidence="11">
    <location>
        <position position="360"/>
    </location>
    <ligand>
        <name>heme</name>
        <dbReference type="ChEBI" id="CHEBI:30413"/>
    </ligand>
    <ligandPart>
        <name>Fe</name>
        <dbReference type="ChEBI" id="CHEBI:18248"/>
    </ligandPart>
</feature>
<dbReference type="GO" id="GO:0046872">
    <property type="term" value="F:metal ion binding"/>
    <property type="evidence" value="ECO:0007669"/>
    <property type="project" value="UniProtKB-KW"/>
</dbReference>
<dbReference type="InterPro" id="IPR018028">
    <property type="entry name" value="Catalase"/>
</dbReference>
<dbReference type="Proteomes" id="UP000595349">
    <property type="component" value="Chromosome"/>
</dbReference>
<evidence type="ECO:0000256" key="10">
    <source>
        <dbReference type="PIRSR" id="PIRSR038928-1"/>
    </source>
</evidence>
<dbReference type="PROSITE" id="PS51402">
    <property type="entry name" value="CATALASE_3"/>
    <property type="match status" value="1"/>
</dbReference>
<dbReference type="Pfam" id="PF00199">
    <property type="entry name" value="Catalase"/>
    <property type="match status" value="1"/>
</dbReference>
<dbReference type="SUPFAM" id="SSF56634">
    <property type="entry name" value="Heme-dependent catalase-like"/>
    <property type="match status" value="1"/>
</dbReference>
<dbReference type="PANTHER" id="PTHR11465">
    <property type="entry name" value="CATALASE"/>
    <property type="match status" value="1"/>
</dbReference>
<dbReference type="InterPro" id="IPR024708">
    <property type="entry name" value="Catalase_AS"/>
</dbReference>
<evidence type="ECO:0000256" key="12">
    <source>
        <dbReference type="SAM" id="MobiDB-lite"/>
    </source>
</evidence>
<evidence type="ECO:0000313" key="15">
    <source>
        <dbReference type="Proteomes" id="UP000595349"/>
    </source>
</evidence>
<dbReference type="EMBL" id="CP054706">
    <property type="protein sequence ID" value="QQK79436.1"/>
    <property type="molecule type" value="Genomic_DNA"/>
</dbReference>
<name>A0A7T6ZAH5_9BACI</name>
<keyword evidence="4 14" id="KW-0575">Peroxidase</keyword>
<dbReference type="Gene3D" id="2.40.180.10">
    <property type="entry name" value="Catalase core domain"/>
    <property type="match status" value="1"/>
</dbReference>
<evidence type="ECO:0000313" key="14">
    <source>
        <dbReference type="EMBL" id="QQK79436.1"/>
    </source>
</evidence>
<organism evidence="14 15">
    <name type="scientific">Salicibibacter cibi</name>
    <dbReference type="NCBI Taxonomy" id="2743001"/>
    <lineage>
        <taxon>Bacteria</taxon>
        <taxon>Bacillati</taxon>
        <taxon>Bacillota</taxon>
        <taxon>Bacilli</taxon>
        <taxon>Bacillales</taxon>
        <taxon>Bacillaceae</taxon>
        <taxon>Salicibibacter</taxon>
    </lineage>
</organism>
<feature type="active site" evidence="10">
    <location>
        <position position="77"/>
    </location>
</feature>
<dbReference type="PROSITE" id="PS00438">
    <property type="entry name" value="CATALASE_2"/>
    <property type="match status" value="1"/>
</dbReference>
<dbReference type="GO" id="GO:0020037">
    <property type="term" value="F:heme binding"/>
    <property type="evidence" value="ECO:0007669"/>
    <property type="project" value="InterPro"/>
</dbReference>
<feature type="active site" evidence="10">
    <location>
        <position position="150"/>
    </location>
</feature>
<dbReference type="GO" id="GO:0042744">
    <property type="term" value="P:hydrogen peroxide catabolic process"/>
    <property type="evidence" value="ECO:0007669"/>
    <property type="project" value="UniProtKB-KW"/>
</dbReference>
<gene>
    <name evidence="14" type="ORF">HUG20_05710</name>
</gene>
<dbReference type="GO" id="GO:0004096">
    <property type="term" value="F:catalase activity"/>
    <property type="evidence" value="ECO:0007669"/>
    <property type="project" value="UniProtKB-EC"/>
</dbReference>
<dbReference type="PANTHER" id="PTHR11465:SF23">
    <property type="entry name" value="CATALASE-2"/>
    <property type="match status" value="1"/>
</dbReference>
<dbReference type="InterPro" id="IPR011614">
    <property type="entry name" value="Catalase_core"/>
</dbReference>
<evidence type="ECO:0000256" key="9">
    <source>
        <dbReference type="ARBA" id="ARBA00023324"/>
    </source>
</evidence>
<accession>A0A7T6ZAH5</accession>
<evidence type="ECO:0000256" key="4">
    <source>
        <dbReference type="ARBA" id="ARBA00022559"/>
    </source>
</evidence>
<dbReference type="GO" id="GO:0005737">
    <property type="term" value="C:cytoplasm"/>
    <property type="evidence" value="ECO:0007669"/>
    <property type="project" value="TreeGrafter"/>
</dbReference>
<evidence type="ECO:0000256" key="6">
    <source>
        <dbReference type="ARBA" id="ARBA00022723"/>
    </source>
</evidence>
<evidence type="ECO:0000256" key="11">
    <source>
        <dbReference type="PIRSR" id="PIRSR038928-2"/>
    </source>
</evidence>
<dbReference type="PIRSF" id="PIRSF038928">
    <property type="entry name" value="Catalase_clade1-3"/>
    <property type="match status" value="1"/>
</dbReference>
<reference evidence="14 15" key="1">
    <citation type="submission" date="2020-06" db="EMBL/GenBank/DDBJ databases">
        <title>Genomic analysis of Salicibibacter sp. NKC21-4.</title>
        <authorList>
            <person name="Oh Y.J."/>
        </authorList>
    </citation>
    <scope>NUCLEOTIDE SEQUENCE [LARGE SCALE GENOMIC DNA]</scope>
    <source>
        <strain evidence="14 15">NKC21-4</strain>
    </source>
</reference>
<protein>
    <recommendedName>
        <fullName evidence="3">catalase</fullName>
        <ecNumber evidence="3">1.11.1.6</ecNumber>
    </recommendedName>
</protein>
<evidence type="ECO:0000256" key="3">
    <source>
        <dbReference type="ARBA" id="ARBA00012314"/>
    </source>
</evidence>
<evidence type="ECO:0000259" key="13">
    <source>
        <dbReference type="SMART" id="SM01060"/>
    </source>
</evidence>